<evidence type="ECO:0000256" key="1">
    <source>
        <dbReference type="ARBA" id="ARBA00001961"/>
    </source>
</evidence>
<evidence type="ECO:0000313" key="10">
    <source>
        <dbReference type="Proteomes" id="UP001230188"/>
    </source>
</evidence>
<dbReference type="GO" id="GO:0031418">
    <property type="term" value="F:L-ascorbic acid binding"/>
    <property type="evidence" value="ECO:0007669"/>
    <property type="project" value="UniProtKB-KW"/>
</dbReference>
<dbReference type="SMART" id="SM00702">
    <property type="entry name" value="P4Hc"/>
    <property type="match status" value="1"/>
</dbReference>
<sequence length="283" mass="31134">MRDRGACFAARGFGKARPSPSGKRKRSPDKKAPPEDLSAIRILASSKEKFARRVAGVSGEIARALACDEVAVIDGVLGLADCEALRCEAERVHASFVAEHASLDFDQPGIDRTNAELLSPEDLRRAPRTVAMMLALTGLSPRLAAERGARLSSDASANMLSCYLRGGAFPVHLDNHGGDDRRLIGLIYYMNPGYVVESGGRFVPWNGDEPSPGIEPRGDRLIAFYCDRQDHSVEEFTPFGDYYRYALTVWLMDDATEALRPDRRTRSPTDAHRRLRDSLATTP</sequence>
<reference evidence="9" key="1">
    <citation type="submission" date="2023-01" db="EMBL/GenBank/DDBJ databases">
        <title>Metagenome sequencing of chrysophaentin producing Chrysophaeum taylorii.</title>
        <authorList>
            <person name="Davison J."/>
            <person name="Bewley C."/>
        </authorList>
    </citation>
    <scope>NUCLEOTIDE SEQUENCE</scope>
    <source>
        <strain evidence="9">NIES-1699</strain>
    </source>
</reference>
<dbReference type="PANTHER" id="PTHR12907">
    <property type="entry name" value="EGL NINE HOMOLOG-RELATED"/>
    <property type="match status" value="1"/>
</dbReference>
<dbReference type="GO" id="GO:0031543">
    <property type="term" value="F:peptidyl-proline dioxygenase activity"/>
    <property type="evidence" value="ECO:0007669"/>
    <property type="project" value="TreeGrafter"/>
</dbReference>
<keyword evidence="5" id="KW-0560">Oxidoreductase</keyword>
<dbReference type="InterPro" id="IPR005123">
    <property type="entry name" value="Oxoglu/Fe-dep_dioxygenase_dom"/>
</dbReference>
<keyword evidence="6" id="KW-0408">Iron</keyword>
<evidence type="ECO:0000256" key="7">
    <source>
        <dbReference type="SAM" id="MobiDB-lite"/>
    </source>
</evidence>
<keyword evidence="3" id="KW-0847">Vitamin C</keyword>
<gene>
    <name evidence="9" type="ORF">CTAYLR_005592</name>
</gene>
<keyword evidence="4" id="KW-0223">Dioxygenase</keyword>
<feature type="region of interest" description="Disordered" evidence="7">
    <location>
        <begin position="1"/>
        <end position="36"/>
    </location>
</feature>
<evidence type="ECO:0000259" key="8">
    <source>
        <dbReference type="PROSITE" id="PS51471"/>
    </source>
</evidence>
<dbReference type="Pfam" id="PF13640">
    <property type="entry name" value="2OG-FeII_Oxy_3"/>
    <property type="match status" value="1"/>
</dbReference>
<dbReference type="InterPro" id="IPR006620">
    <property type="entry name" value="Pro_4_hyd_alph"/>
</dbReference>
<evidence type="ECO:0000313" key="9">
    <source>
        <dbReference type="EMBL" id="KAJ8598105.1"/>
    </source>
</evidence>
<dbReference type="InterPro" id="IPR051559">
    <property type="entry name" value="HIF_prolyl_hydroxylases"/>
</dbReference>
<organism evidence="9 10">
    <name type="scientific">Chrysophaeum taylorii</name>
    <dbReference type="NCBI Taxonomy" id="2483200"/>
    <lineage>
        <taxon>Eukaryota</taxon>
        <taxon>Sar</taxon>
        <taxon>Stramenopiles</taxon>
        <taxon>Ochrophyta</taxon>
        <taxon>Pelagophyceae</taxon>
        <taxon>Pelagomonadales</taxon>
        <taxon>Pelagomonadaceae</taxon>
        <taxon>Chrysophaeum</taxon>
    </lineage>
</organism>
<evidence type="ECO:0000256" key="6">
    <source>
        <dbReference type="ARBA" id="ARBA00023004"/>
    </source>
</evidence>
<feature type="compositionally biased region" description="Basic and acidic residues" evidence="7">
    <location>
        <begin position="261"/>
        <end position="272"/>
    </location>
</feature>
<feature type="domain" description="Fe2OG dioxygenase" evidence="8">
    <location>
        <begin position="154"/>
        <end position="253"/>
    </location>
</feature>
<feature type="region of interest" description="Disordered" evidence="7">
    <location>
        <begin position="261"/>
        <end position="283"/>
    </location>
</feature>
<comment type="caution">
    <text evidence="9">The sequence shown here is derived from an EMBL/GenBank/DDBJ whole genome shotgun (WGS) entry which is preliminary data.</text>
</comment>
<dbReference type="AlphaFoldDB" id="A0AAD7U541"/>
<evidence type="ECO:0000256" key="5">
    <source>
        <dbReference type="ARBA" id="ARBA00023002"/>
    </source>
</evidence>
<accession>A0AAD7U541</accession>
<evidence type="ECO:0000256" key="2">
    <source>
        <dbReference type="ARBA" id="ARBA00022723"/>
    </source>
</evidence>
<evidence type="ECO:0000256" key="4">
    <source>
        <dbReference type="ARBA" id="ARBA00022964"/>
    </source>
</evidence>
<dbReference type="EMBL" id="JAQMWT010000695">
    <property type="protein sequence ID" value="KAJ8598105.1"/>
    <property type="molecule type" value="Genomic_DNA"/>
</dbReference>
<evidence type="ECO:0000256" key="3">
    <source>
        <dbReference type="ARBA" id="ARBA00022896"/>
    </source>
</evidence>
<proteinExistence type="predicted"/>
<protein>
    <recommendedName>
        <fullName evidence="8">Fe2OG dioxygenase domain-containing protein</fullName>
    </recommendedName>
</protein>
<dbReference type="GO" id="GO:0071456">
    <property type="term" value="P:cellular response to hypoxia"/>
    <property type="evidence" value="ECO:0007669"/>
    <property type="project" value="TreeGrafter"/>
</dbReference>
<dbReference type="Gene3D" id="2.60.120.620">
    <property type="entry name" value="q2cbj1_9rhob like domain"/>
    <property type="match status" value="1"/>
</dbReference>
<dbReference type="InterPro" id="IPR044862">
    <property type="entry name" value="Pro_4_hyd_alph_FE2OG_OXY"/>
</dbReference>
<keyword evidence="10" id="KW-1185">Reference proteome</keyword>
<name>A0AAD7U541_9STRA</name>
<dbReference type="Proteomes" id="UP001230188">
    <property type="component" value="Unassembled WGS sequence"/>
</dbReference>
<dbReference type="PANTHER" id="PTHR12907:SF26">
    <property type="entry name" value="HIF PROLYL HYDROXYLASE, ISOFORM C"/>
    <property type="match status" value="1"/>
</dbReference>
<dbReference type="GO" id="GO:0008198">
    <property type="term" value="F:ferrous iron binding"/>
    <property type="evidence" value="ECO:0007669"/>
    <property type="project" value="TreeGrafter"/>
</dbReference>
<keyword evidence="2" id="KW-0479">Metal-binding</keyword>
<dbReference type="PROSITE" id="PS51471">
    <property type="entry name" value="FE2OG_OXY"/>
    <property type="match status" value="1"/>
</dbReference>
<comment type="cofactor">
    <cofactor evidence="1">
        <name>L-ascorbate</name>
        <dbReference type="ChEBI" id="CHEBI:38290"/>
    </cofactor>
</comment>